<gene>
    <name evidence="6" type="ORF">FJR48_05390</name>
</gene>
<dbReference type="EMBL" id="CP043617">
    <property type="protein sequence ID" value="QFR49189.1"/>
    <property type="molecule type" value="Genomic_DNA"/>
</dbReference>
<dbReference type="KEGG" id="sulg:FJR48_05390"/>
<dbReference type="GO" id="GO:0051537">
    <property type="term" value="F:2 iron, 2 sulfur cluster binding"/>
    <property type="evidence" value="ECO:0007669"/>
    <property type="project" value="UniProtKB-KW"/>
</dbReference>
<evidence type="ECO:0000256" key="4">
    <source>
        <dbReference type="ARBA" id="ARBA00023014"/>
    </source>
</evidence>
<dbReference type="RefSeq" id="WP_152307132.1">
    <property type="nucleotide sequence ID" value="NZ_CP043617.1"/>
</dbReference>
<accession>A0A5P8P0G6</accession>
<dbReference type="GO" id="GO:0046872">
    <property type="term" value="F:metal ion binding"/>
    <property type="evidence" value="ECO:0007669"/>
    <property type="project" value="UniProtKB-KW"/>
</dbReference>
<proteinExistence type="predicted"/>
<protein>
    <submittedName>
        <fullName evidence="6">CDGSH iron-sulfur domain-containing protein</fullName>
    </submittedName>
</protein>
<dbReference type="Proteomes" id="UP000326944">
    <property type="component" value="Chromosome"/>
</dbReference>
<keyword evidence="3" id="KW-0408">Iron</keyword>
<keyword evidence="2" id="KW-0479">Metal-binding</keyword>
<evidence type="ECO:0000256" key="2">
    <source>
        <dbReference type="ARBA" id="ARBA00022723"/>
    </source>
</evidence>
<dbReference type="PANTHER" id="PTHR46491">
    <property type="entry name" value="CDGSH IRON SULFUR DOMAIN PROTEIN HOMOLOG"/>
    <property type="match status" value="1"/>
</dbReference>
<evidence type="ECO:0000256" key="1">
    <source>
        <dbReference type="ARBA" id="ARBA00022714"/>
    </source>
</evidence>
<keyword evidence="7" id="KW-1185">Reference proteome</keyword>
<keyword evidence="1" id="KW-0001">2Fe-2S</keyword>
<dbReference type="InterPro" id="IPR052950">
    <property type="entry name" value="CISD"/>
</dbReference>
<feature type="domain" description="Iron-binding zinc finger CDGSH type" evidence="5">
    <location>
        <begin position="10"/>
        <end position="47"/>
    </location>
</feature>
<name>A0A5P8P0G6_9BACT</name>
<dbReference type="AlphaFoldDB" id="A0A5P8P0G6"/>
<evidence type="ECO:0000256" key="3">
    <source>
        <dbReference type="ARBA" id="ARBA00023004"/>
    </source>
</evidence>
<evidence type="ECO:0000313" key="6">
    <source>
        <dbReference type="EMBL" id="QFR49189.1"/>
    </source>
</evidence>
<organism evidence="6 7">
    <name type="scientific">Sulfurimonas lithotrophica</name>
    <dbReference type="NCBI Taxonomy" id="2590022"/>
    <lineage>
        <taxon>Bacteria</taxon>
        <taxon>Pseudomonadati</taxon>
        <taxon>Campylobacterota</taxon>
        <taxon>Epsilonproteobacteria</taxon>
        <taxon>Campylobacterales</taxon>
        <taxon>Sulfurimonadaceae</taxon>
        <taxon>Sulfurimonas</taxon>
    </lineage>
</organism>
<keyword evidence="4" id="KW-0411">Iron-sulfur</keyword>
<dbReference type="PANTHER" id="PTHR46491:SF3">
    <property type="entry name" value="CDGSH IRON-SULFUR DOMAIN-CONTAINING PROTEIN 3, MITOCHONDRIAL"/>
    <property type="match status" value="1"/>
</dbReference>
<reference evidence="6 7" key="1">
    <citation type="submission" date="2019-09" db="EMBL/GenBank/DDBJ databases">
        <title>Sulfurimonas gotlandica sp. nov., a chemoautotrophic and psychrotolerant epsilonproteobacterium isolated from a pelagic redoxcline, and an emended description of the genus Sulfurimonas.</title>
        <authorList>
            <person name="Wang S."/>
            <person name="Jiang L."/>
            <person name="Shao S."/>
        </authorList>
    </citation>
    <scope>NUCLEOTIDE SEQUENCE [LARGE SCALE GENOMIC DNA]</scope>
    <source>
        <strain evidence="6 7">GYSZ_1</strain>
    </source>
</reference>
<sequence>MCDEAIVAFNKPKGETLEAGKEYLICQCGRSKDGVFCDGSHEVTKCLPKKLVVEKTKPYLICRCKASKNFPFCDGTHSFYSDSDIGKKV</sequence>
<dbReference type="SMART" id="SM00704">
    <property type="entry name" value="ZnF_CDGSH"/>
    <property type="match status" value="2"/>
</dbReference>
<evidence type="ECO:0000259" key="5">
    <source>
        <dbReference type="SMART" id="SM00704"/>
    </source>
</evidence>
<dbReference type="InterPro" id="IPR018967">
    <property type="entry name" value="FeS-contain_CDGSH-typ"/>
</dbReference>
<evidence type="ECO:0000313" key="7">
    <source>
        <dbReference type="Proteomes" id="UP000326944"/>
    </source>
</evidence>
<dbReference type="GO" id="GO:0005737">
    <property type="term" value="C:cytoplasm"/>
    <property type="evidence" value="ECO:0007669"/>
    <property type="project" value="UniProtKB-ARBA"/>
</dbReference>
<dbReference type="Pfam" id="PF09360">
    <property type="entry name" value="zf-CDGSH"/>
    <property type="match status" value="2"/>
</dbReference>
<dbReference type="InterPro" id="IPR042216">
    <property type="entry name" value="MitoNEET_CISD"/>
</dbReference>
<dbReference type="OrthoDB" id="9795032at2"/>
<dbReference type="Gene3D" id="3.40.5.90">
    <property type="entry name" value="CDGSH iron-sulfur domain, mitoNEET-type"/>
    <property type="match status" value="2"/>
</dbReference>
<feature type="domain" description="Iron-binding zinc finger CDGSH type" evidence="5">
    <location>
        <begin position="48"/>
        <end position="83"/>
    </location>
</feature>